<dbReference type="Gene3D" id="3.30.110.170">
    <property type="entry name" value="Protein of unknown function (DUF541), domain 1"/>
    <property type="match status" value="1"/>
</dbReference>
<evidence type="ECO:0008006" key="4">
    <source>
        <dbReference type="Google" id="ProtNLM"/>
    </source>
</evidence>
<name>A0A1F4Y4B1_9BACT</name>
<gene>
    <name evidence="2" type="ORF">A2419_03460</name>
</gene>
<dbReference type="AlphaFoldDB" id="A0A1F4Y4B1"/>
<dbReference type="PANTHER" id="PTHR34387">
    <property type="entry name" value="SLR1258 PROTEIN"/>
    <property type="match status" value="1"/>
</dbReference>
<evidence type="ECO:0000313" key="2">
    <source>
        <dbReference type="EMBL" id="OGC88782.1"/>
    </source>
</evidence>
<comment type="caution">
    <text evidence="2">The sequence shown here is derived from an EMBL/GenBank/DDBJ whole genome shotgun (WGS) entry which is preliminary data.</text>
</comment>
<dbReference type="InterPro" id="IPR052022">
    <property type="entry name" value="26kDa_periplasmic_antigen"/>
</dbReference>
<dbReference type="Gene3D" id="3.30.70.2970">
    <property type="entry name" value="Protein of unknown function (DUF541), domain 2"/>
    <property type="match status" value="1"/>
</dbReference>
<accession>A0A1F4Y4B1</accession>
<evidence type="ECO:0000313" key="3">
    <source>
        <dbReference type="Proteomes" id="UP000176568"/>
    </source>
</evidence>
<keyword evidence="1" id="KW-1133">Transmembrane helix</keyword>
<organism evidence="2 3">
    <name type="scientific">Candidatus Adlerbacteria bacterium RIFOXYC1_FULL_48_26</name>
    <dbReference type="NCBI Taxonomy" id="1797247"/>
    <lineage>
        <taxon>Bacteria</taxon>
        <taxon>Candidatus Adleribacteriota</taxon>
    </lineage>
</organism>
<proteinExistence type="predicted"/>
<keyword evidence="1" id="KW-0472">Membrane</keyword>
<dbReference type="InterPro" id="IPR007497">
    <property type="entry name" value="SIMPL/DUF541"/>
</dbReference>
<keyword evidence="1" id="KW-0812">Transmembrane</keyword>
<dbReference type="GO" id="GO:0006974">
    <property type="term" value="P:DNA damage response"/>
    <property type="evidence" value="ECO:0007669"/>
    <property type="project" value="TreeGrafter"/>
</dbReference>
<dbReference type="PANTHER" id="PTHR34387:SF1">
    <property type="entry name" value="PERIPLASMIC IMMUNOGENIC PROTEIN"/>
    <property type="match status" value="1"/>
</dbReference>
<sequence length="269" mass="28254">MEGMPFEGPTGEKLRKALFATVVVLAAFLAIQVIAGLMNLRYIGAGVPAANTITVTGHGESMGVPDIAMFSFSVVSEKSTVEAAQADATAKANATTAYLKGAGIDEKDIQTSNYSINPQYDYIQTACTGGICPGGRQVLRGYEVRQTTTIKVRDTAKAGDLLAGVGSKGATEVSGLNFTFDDPEAIQDEARNEAIADAKEKAETLAKQLGVSIVRVTSFSENGSGYPRPMMYSSMDAYGKAGAVAQVAPEISVGQNQVTNDVSVTYEIR</sequence>
<dbReference type="EMBL" id="MEXB01000004">
    <property type="protein sequence ID" value="OGC88782.1"/>
    <property type="molecule type" value="Genomic_DNA"/>
</dbReference>
<feature type="transmembrane region" description="Helical" evidence="1">
    <location>
        <begin position="17"/>
        <end position="38"/>
    </location>
</feature>
<dbReference type="STRING" id="1797247.A2419_03460"/>
<reference evidence="2 3" key="1">
    <citation type="journal article" date="2016" name="Nat. Commun.">
        <title>Thousands of microbial genomes shed light on interconnected biogeochemical processes in an aquifer system.</title>
        <authorList>
            <person name="Anantharaman K."/>
            <person name="Brown C.T."/>
            <person name="Hug L.A."/>
            <person name="Sharon I."/>
            <person name="Castelle C.J."/>
            <person name="Probst A.J."/>
            <person name="Thomas B.C."/>
            <person name="Singh A."/>
            <person name="Wilkins M.J."/>
            <person name="Karaoz U."/>
            <person name="Brodie E.L."/>
            <person name="Williams K.H."/>
            <person name="Hubbard S.S."/>
            <person name="Banfield J.F."/>
        </authorList>
    </citation>
    <scope>NUCLEOTIDE SEQUENCE [LARGE SCALE GENOMIC DNA]</scope>
</reference>
<evidence type="ECO:0000256" key="1">
    <source>
        <dbReference type="SAM" id="Phobius"/>
    </source>
</evidence>
<dbReference type="Pfam" id="PF04402">
    <property type="entry name" value="SIMPL"/>
    <property type="match status" value="1"/>
</dbReference>
<dbReference type="Proteomes" id="UP000176568">
    <property type="component" value="Unassembled WGS sequence"/>
</dbReference>
<protein>
    <recommendedName>
        <fullName evidence="4">DUF541 domain-containing protein</fullName>
    </recommendedName>
</protein>